<sequence length="136" mass="14397">MRRVFISAGAVTAASLGVALTATSPAYASYPVTSFGRYEATGTATAGSFTWYNQSVGVQGYVVDSAHVPGGSFVEFDFYQGDTGLSLQTRSANAETTSFNFTQPGPQGGITKIRIRVCPVSDDVGECSLWHELVRP</sequence>
<reference evidence="2 3" key="1">
    <citation type="submission" date="2016-10" db="EMBL/GenBank/DDBJ databases">
        <authorList>
            <person name="de Groot N.N."/>
        </authorList>
    </citation>
    <scope>NUCLEOTIDE SEQUENCE [LARGE SCALE GENOMIC DNA]</scope>
    <source>
        <strain evidence="2 3">CGMCC 4.2023</strain>
    </source>
</reference>
<evidence type="ECO:0000256" key="1">
    <source>
        <dbReference type="SAM" id="SignalP"/>
    </source>
</evidence>
<dbReference type="Proteomes" id="UP000236754">
    <property type="component" value="Unassembled WGS sequence"/>
</dbReference>
<keyword evidence="1" id="KW-0732">Signal</keyword>
<gene>
    <name evidence="2" type="ORF">SAMN05216223_11654</name>
</gene>
<feature type="signal peptide" evidence="1">
    <location>
        <begin position="1"/>
        <end position="28"/>
    </location>
</feature>
<proteinExistence type="predicted"/>
<protein>
    <submittedName>
        <fullName evidence="2">Uncharacterized protein</fullName>
    </submittedName>
</protein>
<dbReference type="EMBL" id="FNVU01000016">
    <property type="protein sequence ID" value="SEG85390.1"/>
    <property type="molecule type" value="Genomic_DNA"/>
</dbReference>
<keyword evidence="3" id="KW-1185">Reference proteome</keyword>
<accession>A0A1H6DJD8</accession>
<feature type="chain" id="PRO_5009295954" evidence="1">
    <location>
        <begin position="29"/>
        <end position="136"/>
    </location>
</feature>
<organism evidence="2 3">
    <name type="scientific">Actinacidiphila yanglinensis</name>
    <dbReference type="NCBI Taxonomy" id="310779"/>
    <lineage>
        <taxon>Bacteria</taxon>
        <taxon>Bacillati</taxon>
        <taxon>Actinomycetota</taxon>
        <taxon>Actinomycetes</taxon>
        <taxon>Kitasatosporales</taxon>
        <taxon>Streptomycetaceae</taxon>
        <taxon>Actinacidiphila</taxon>
    </lineage>
</organism>
<evidence type="ECO:0000313" key="2">
    <source>
        <dbReference type="EMBL" id="SEG85390.1"/>
    </source>
</evidence>
<name>A0A1H6DJD8_9ACTN</name>
<evidence type="ECO:0000313" key="3">
    <source>
        <dbReference type="Proteomes" id="UP000236754"/>
    </source>
</evidence>
<dbReference type="AlphaFoldDB" id="A0A1H6DJD8"/>